<dbReference type="Pfam" id="PF00293">
    <property type="entry name" value="NUDIX"/>
    <property type="match status" value="1"/>
</dbReference>
<dbReference type="InterPro" id="IPR020084">
    <property type="entry name" value="NUDIX_hydrolase_CS"/>
</dbReference>
<dbReference type="PANTHER" id="PTHR47707:SF1">
    <property type="entry name" value="NUDIX HYDROLASE FAMILY PROTEIN"/>
    <property type="match status" value="1"/>
</dbReference>
<evidence type="ECO:0000256" key="11">
    <source>
        <dbReference type="ARBA" id="ARBA00036904"/>
    </source>
</evidence>
<evidence type="ECO:0000256" key="8">
    <source>
        <dbReference type="ARBA" id="ARBA00022842"/>
    </source>
</evidence>
<comment type="cofactor">
    <cofactor evidence="1">
        <name>Mg(2+)</name>
        <dbReference type="ChEBI" id="CHEBI:18420"/>
    </cofactor>
</comment>
<evidence type="ECO:0000313" key="19">
    <source>
        <dbReference type="Proteomes" id="UP000596074"/>
    </source>
</evidence>
<dbReference type="PANTHER" id="PTHR47707">
    <property type="entry name" value="8-OXO-DGTP DIPHOSPHATASE"/>
    <property type="match status" value="1"/>
</dbReference>
<dbReference type="Gene3D" id="3.90.79.10">
    <property type="entry name" value="Nucleoside Triphosphate Pyrophosphohydrolase"/>
    <property type="match status" value="1"/>
</dbReference>
<keyword evidence="9" id="KW-0234">DNA repair</keyword>
<evidence type="ECO:0000256" key="7">
    <source>
        <dbReference type="ARBA" id="ARBA00022801"/>
    </source>
</evidence>
<dbReference type="InterPro" id="IPR000086">
    <property type="entry name" value="NUDIX_hydrolase_dom"/>
</dbReference>
<evidence type="ECO:0000259" key="17">
    <source>
        <dbReference type="PROSITE" id="PS51462"/>
    </source>
</evidence>
<evidence type="ECO:0000256" key="12">
    <source>
        <dbReference type="ARBA" id="ARBA00038905"/>
    </source>
</evidence>
<dbReference type="GO" id="GO:0046872">
    <property type="term" value="F:metal ion binding"/>
    <property type="evidence" value="ECO:0007669"/>
    <property type="project" value="UniProtKB-KW"/>
</dbReference>
<evidence type="ECO:0000313" key="18">
    <source>
        <dbReference type="EMBL" id="QQD23231.1"/>
    </source>
</evidence>
<dbReference type="KEGG" id="vcw:GJQ55_01525"/>
<dbReference type="RefSeq" id="WP_228345745.1">
    <property type="nucleotide sequence ID" value="NZ_CP045550.1"/>
</dbReference>
<keyword evidence="7" id="KW-0378">Hydrolase</keyword>
<dbReference type="PROSITE" id="PS51462">
    <property type="entry name" value="NUDIX"/>
    <property type="match status" value="1"/>
</dbReference>
<keyword evidence="6" id="KW-0227">DNA damage</keyword>
<comment type="catalytic activity">
    <reaction evidence="11">
        <text>8-oxo-GTP + H2O = 8-oxo-GMP + diphosphate + H(+)</text>
        <dbReference type="Rhea" id="RHEA:67616"/>
        <dbReference type="ChEBI" id="CHEBI:15377"/>
        <dbReference type="ChEBI" id="CHEBI:15378"/>
        <dbReference type="ChEBI" id="CHEBI:33019"/>
        <dbReference type="ChEBI" id="CHEBI:143553"/>
        <dbReference type="ChEBI" id="CHEBI:145694"/>
    </reaction>
</comment>
<dbReference type="EC" id="3.6.1.55" evidence="12"/>
<proteinExistence type="inferred from homology"/>
<dbReference type="Proteomes" id="UP000596074">
    <property type="component" value="Chromosome"/>
</dbReference>
<keyword evidence="5" id="KW-0479">Metal-binding</keyword>
<evidence type="ECO:0000256" key="13">
    <source>
        <dbReference type="ARBA" id="ARBA00040794"/>
    </source>
</evidence>
<dbReference type="AlphaFoldDB" id="A0A9E8FJ43"/>
<reference evidence="18 19" key="1">
    <citation type="submission" date="2019-11" db="EMBL/GenBank/DDBJ databases">
        <title>Venatorbacter sp. nov. a predator of Campylobacter and other Gram-negative bacteria.</title>
        <authorList>
            <person name="Saeedi A."/>
            <person name="Cummings N.J."/>
            <person name="Connerton I.F."/>
            <person name="Connerton P.L."/>
        </authorList>
    </citation>
    <scope>NUCLEOTIDE SEQUENCE [LARGE SCALE GENOMIC DNA]</scope>
    <source>
        <strain evidence="18">XL5</strain>
    </source>
</reference>
<dbReference type="InterPro" id="IPR015797">
    <property type="entry name" value="NUDIX_hydrolase-like_dom_sf"/>
</dbReference>
<keyword evidence="8" id="KW-0460">Magnesium</keyword>
<dbReference type="GO" id="GO:0008413">
    <property type="term" value="F:8-oxo-7,8-dihydroguanosine triphosphate pyrophosphatase activity"/>
    <property type="evidence" value="ECO:0007669"/>
    <property type="project" value="TreeGrafter"/>
</dbReference>
<evidence type="ECO:0000256" key="5">
    <source>
        <dbReference type="ARBA" id="ARBA00022723"/>
    </source>
</evidence>
<dbReference type="PROSITE" id="PS00893">
    <property type="entry name" value="NUDIX_BOX"/>
    <property type="match status" value="1"/>
</dbReference>
<dbReference type="GO" id="GO:0044715">
    <property type="term" value="F:8-oxo-dGDP phosphatase activity"/>
    <property type="evidence" value="ECO:0007669"/>
    <property type="project" value="TreeGrafter"/>
</dbReference>
<evidence type="ECO:0000256" key="16">
    <source>
        <dbReference type="ARBA" id="ARBA00042798"/>
    </source>
</evidence>
<feature type="domain" description="Nudix hydrolase" evidence="17">
    <location>
        <begin position="7"/>
        <end position="133"/>
    </location>
</feature>
<organism evidence="18 19">
    <name type="scientific">Venatoribacter cucullus</name>
    <dbReference type="NCBI Taxonomy" id="2661630"/>
    <lineage>
        <taxon>Bacteria</taxon>
        <taxon>Pseudomonadati</taxon>
        <taxon>Pseudomonadota</taxon>
        <taxon>Gammaproteobacteria</taxon>
        <taxon>Oceanospirillales</taxon>
        <taxon>Oceanospirillaceae</taxon>
        <taxon>Venatoribacter</taxon>
    </lineage>
</organism>
<dbReference type="EMBL" id="CP046056">
    <property type="protein sequence ID" value="QQD23231.1"/>
    <property type="molecule type" value="Genomic_DNA"/>
</dbReference>
<evidence type="ECO:0000256" key="15">
    <source>
        <dbReference type="ARBA" id="ARBA00041979"/>
    </source>
</evidence>
<evidence type="ECO:0000256" key="4">
    <source>
        <dbReference type="ARBA" id="ARBA00022705"/>
    </source>
</evidence>
<evidence type="ECO:0000256" key="3">
    <source>
        <dbReference type="ARBA" id="ARBA00022457"/>
    </source>
</evidence>
<evidence type="ECO:0000256" key="10">
    <source>
        <dbReference type="ARBA" id="ARBA00035861"/>
    </source>
</evidence>
<dbReference type="SUPFAM" id="SSF55811">
    <property type="entry name" value="Nudix"/>
    <property type="match status" value="1"/>
</dbReference>
<gene>
    <name evidence="18" type="ORF">GJQ55_01525</name>
</gene>
<comment type="similarity">
    <text evidence="2">Belongs to the Nudix hydrolase family.</text>
</comment>
<evidence type="ECO:0000256" key="6">
    <source>
        <dbReference type="ARBA" id="ARBA00022763"/>
    </source>
</evidence>
<dbReference type="GO" id="GO:0044716">
    <property type="term" value="F:8-oxo-GDP phosphatase activity"/>
    <property type="evidence" value="ECO:0007669"/>
    <property type="project" value="TreeGrafter"/>
</dbReference>
<keyword evidence="3" id="KW-0515">Mutator protein</keyword>
<evidence type="ECO:0000256" key="1">
    <source>
        <dbReference type="ARBA" id="ARBA00001946"/>
    </source>
</evidence>
<evidence type="ECO:0000256" key="9">
    <source>
        <dbReference type="ARBA" id="ARBA00023204"/>
    </source>
</evidence>
<evidence type="ECO:0000256" key="2">
    <source>
        <dbReference type="ARBA" id="ARBA00005582"/>
    </source>
</evidence>
<name>A0A9E8FJ43_9GAMM</name>
<dbReference type="GO" id="GO:0006281">
    <property type="term" value="P:DNA repair"/>
    <property type="evidence" value="ECO:0007669"/>
    <property type="project" value="UniProtKB-KW"/>
</dbReference>
<sequence length="135" mass="15153">MANLAGQNFVPCVCFILLRDGCVLLEQRRADKSTDPGRIMIPGGHIEAGESQLQALQRELAEELGLQAVQPRYVCSLLHPTSELQLLHYYLITDWQGELCAHEAERVFWHPVSELAGLDLCPDDIAIAEARRLYL</sequence>
<keyword evidence="4" id="KW-0235">DNA replication</keyword>
<dbReference type="GO" id="GO:0035539">
    <property type="term" value="F:8-oxo-7,8-dihydrodeoxyguanosine triphosphate pyrophosphatase activity"/>
    <property type="evidence" value="ECO:0007669"/>
    <property type="project" value="UniProtKB-EC"/>
</dbReference>
<dbReference type="GO" id="GO:0006260">
    <property type="term" value="P:DNA replication"/>
    <property type="evidence" value="ECO:0007669"/>
    <property type="project" value="UniProtKB-KW"/>
</dbReference>
<comment type="catalytic activity">
    <reaction evidence="10">
        <text>8-oxo-dGTP + H2O = 8-oxo-dGMP + diphosphate + H(+)</text>
        <dbReference type="Rhea" id="RHEA:31575"/>
        <dbReference type="ChEBI" id="CHEBI:15377"/>
        <dbReference type="ChEBI" id="CHEBI:15378"/>
        <dbReference type="ChEBI" id="CHEBI:33019"/>
        <dbReference type="ChEBI" id="CHEBI:63224"/>
        <dbReference type="ChEBI" id="CHEBI:77896"/>
        <dbReference type="EC" id="3.6.1.55"/>
    </reaction>
</comment>
<keyword evidence="19" id="KW-1185">Reference proteome</keyword>
<evidence type="ECO:0000256" key="14">
    <source>
        <dbReference type="ARBA" id="ARBA00041592"/>
    </source>
</evidence>
<protein>
    <recommendedName>
        <fullName evidence="13">8-oxo-dGTP diphosphatase</fullName>
        <ecNumber evidence="12">3.6.1.55</ecNumber>
    </recommendedName>
    <alternativeName>
        <fullName evidence="16">7,8-dihydro-8-oxoguanine-triphosphatase</fullName>
    </alternativeName>
    <alternativeName>
        <fullName evidence="15">Mutator protein MutT</fullName>
    </alternativeName>
    <alternativeName>
        <fullName evidence="14">dGTP pyrophosphohydrolase</fullName>
    </alternativeName>
</protein>
<dbReference type="InterPro" id="IPR047127">
    <property type="entry name" value="MutT-like"/>
</dbReference>
<accession>A0A9E8FJ43</accession>